<reference evidence="3 4" key="1">
    <citation type="journal article" date="2021" name="Elife">
        <title>Chloroplast acquisition without the gene transfer in kleptoplastic sea slugs, Plakobranchus ocellatus.</title>
        <authorList>
            <person name="Maeda T."/>
            <person name="Takahashi S."/>
            <person name="Yoshida T."/>
            <person name="Shimamura S."/>
            <person name="Takaki Y."/>
            <person name="Nagai Y."/>
            <person name="Toyoda A."/>
            <person name="Suzuki Y."/>
            <person name="Arimoto A."/>
            <person name="Ishii H."/>
            <person name="Satoh N."/>
            <person name="Nishiyama T."/>
            <person name="Hasebe M."/>
            <person name="Maruyama T."/>
            <person name="Minagawa J."/>
            <person name="Obokata J."/>
            <person name="Shigenobu S."/>
        </authorList>
    </citation>
    <scope>NUCLEOTIDE SEQUENCE [LARGE SCALE GENOMIC DNA]</scope>
</reference>
<keyword evidence="4" id="KW-1185">Reference proteome</keyword>
<evidence type="ECO:0000256" key="1">
    <source>
        <dbReference type="ARBA" id="ARBA00009892"/>
    </source>
</evidence>
<dbReference type="InterPro" id="IPR002773">
    <property type="entry name" value="Deoxyhypusine_synthase"/>
</dbReference>
<dbReference type="Pfam" id="PF01916">
    <property type="entry name" value="DS"/>
    <property type="match status" value="1"/>
</dbReference>
<dbReference type="AlphaFoldDB" id="A0AAV4AFF8"/>
<evidence type="ECO:0000313" key="3">
    <source>
        <dbReference type="EMBL" id="GFO05977.1"/>
    </source>
</evidence>
<protein>
    <submittedName>
        <fullName evidence="3">Deoxyhypusine synthase-like</fullName>
    </submittedName>
</protein>
<organism evidence="3 4">
    <name type="scientific">Plakobranchus ocellatus</name>
    <dbReference type="NCBI Taxonomy" id="259542"/>
    <lineage>
        <taxon>Eukaryota</taxon>
        <taxon>Metazoa</taxon>
        <taxon>Spiralia</taxon>
        <taxon>Lophotrochozoa</taxon>
        <taxon>Mollusca</taxon>
        <taxon>Gastropoda</taxon>
        <taxon>Heterobranchia</taxon>
        <taxon>Euthyneura</taxon>
        <taxon>Panpulmonata</taxon>
        <taxon>Sacoglossa</taxon>
        <taxon>Placobranchoidea</taxon>
        <taxon>Plakobranchidae</taxon>
        <taxon>Plakobranchus</taxon>
    </lineage>
</organism>
<dbReference type="GO" id="GO:0034038">
    <property type="term" value="F:deoxyhypusine synthase activity"/>
    <property type="evidence" value="ECO:0007669"/>
    <property type="project" value="TreeGrafter"/>
</dbReference>
<comment type="similarity">
    <text evidence="1">Belongs to the deoxyhypusine synthase family.</text>
</comment>
<accession>A0AAV4AFF8</accession>
<dbReference type="Gene3D" id="3.40.910.10">
    <property type="entry name" value="Deoxyhypusine synthase"/>
    <property type="match status" value="1"/>
</dbReference>
<sequence>MSVVPSVAADAAFVKSEPMPEGSKEVKGYDFNDGVNYKKLFESYACSGLQATSVGNAITEINRMIDCKLQPIPEEKAKGTNPNPGRPMTNCTIFLSYTSNLVSAGTREVIRYLVQHNMVSGKMV</sequence>
<proteinExistence type="inferred from homology"/>
<name>A0AAV4AFF8_9GAST</name>
<dbReference type="InterPro" id="IPR029035">
    <property type="entry name" value="DHS-like_NAD/FAD-binding_dom"/>
</dbReference>
<dbReference type="PANTHER" id="PTHR11703:SF0">
    <property type="entry name" value="DEOXYHYPUSINE SYNTHASE"/>
    <property type="match status" value="1"/>
</dbReference>
<dbReference type="InterPro" id="IPR036982">
    <property type="entry name" value="Deoxyhypusine_synthase_sf"/>
</dbReference>
<dbReference type="PANTHER" id="PTHR11703">
    <property type="entry name" value="DEOXYHYPUSINE SYNTHASE"/>
    <property type="match status" value="1"/>
</dbReference>
<evidence type="ECO:0000256" key="2">
    <source>
        <dbReference type="ARBA" id="ARBA00023027"/>
    </source>
</evidence>
<dbReference type="EMBL" id="BLXT01003757">
    <property type="protein sequence ID" value="GFO05977.1"/>
    <property type="molecule type" value="Genomic_DNA"/>
</dbReference>
<gene>
    <name evidence="3" type="ORF">PoB_003248200</name>
</gene>
<dbReference type="SUPFAM" id="SSF52467">
    <property type="entry name" value="DHS-like NAD/FAD-binding domain"/>
    <property type="match status" value="1"/>
</dbReference>
<keyword evidence="2" id="KW-0520">NAD</keyword>
<comment type="caution">
    <text evidence="3">The sequence shown here is derived from an EMBL/GenBank/DDBJ whole genome shotgun (WGS) entry which is preliminary data.</text>
</comment>
<dbReference type="Proteomes" id="UP000735302">
    <property type="component" value="Unassembled WGS sequence"/>
</dbReference>
<evidence type="ECO:0000313" key="4">
    <source>
        <dbReference type="Proteomes" id="UP000735302"/>
    </source>
</evidence>
<dbReference type="GO" id="GO:0005737">
    <property type="term" value="C:cytoplasm"/>
    <property type="evidence" value="ECO:0007669"/>
    <property type="project" value="TreeGrafter"/>
</dbReference>